<dbReference type="Proteomes" id="UP001234178">
    <property type="component" value="Unassembled WGS sequence"/>
</dbReference>
<dbReference type="EMBL" id="JAOYFB010000040">
    <property type="protein sequence ID" value="KAK4037459.1"/>
    <property type="molecule type" value="Genomic_DNA"/>
</dbReference>
<evidence type="ECO:0000313" key="2">
    <source>
        <dbReference type="Proteomes" id="UP001234178"/>
    </source>
</evidence>
<organism evidence="1 2">
    <name type="scientific">Daphnia magna</name>
    <dbReference type="NCBI Taxonomy" id="35525"/>
    <lineage>
        <taxon>Eukaryota</taxon>
        <taxon>Metazoa</taxon>
        <taxon>Ecdysozoa</taxon>
        <taxon>Arthropoda</taxon>
        <taxon>Crustacea</taxon>
        <taxon>Branchiopoda</taxon>
        <taxon>Diplostraca</taxon>
        <taxon>Cladocera</taxon>
        <taxon>Anomopoda</taxon>
        <taxon>Daphniidae</taxon>
        <taxon>Daphnia</taxon>
    </lineage>
</organism>
<reference evidence="1 2" key="1">
    <citation type="journal article" date="2023" name="Nucleic Acids Res.">
        <title>The hologenome of Daphnia magna reveals possible DNA methylation and microbiome-mediated evolution of the host genome.</title>
        <authorList>
            <person name="Chaturvedi A."/>
            <person name="Li X."/>
            <person name="Dhandapani V."/>
            <person name="Marshall H."/>
            <person name="Kissane S."/>
            <person name="Cuenca-Cambronero M."/>
            <person name="Asole G."/>
            <person name="Calvet F."/>
            <person name="Ruiz-Romero M."/>
            <person name="Marangio P."/>
            <person name="Guigo R."/>
            <person name="Rago D."/>
            <person name="Mirbahai L."/>
            <person name="Eastwood N."/>
            <person name="Colbourne J.K."/>
            <person name="Zhou J."/>
            <person name="Mallon E."/>
            <person name="Orsini L."/>
        </authorList>
    </citation>
    <scope>NUCLEOTIDE SEQUENCE [LARGE SCALE GENOMIC DNA]</scope>
    <source>
        <strain evidence="1">LRV0_1</strain>
    </source>
</reference>
<comment type="caution">
    <text evidence="1">The sequence shown here is derived from an EMBL/GenBank/DDBJ whole genome shotgun (WGS) entry which is preliminary data.</text>
</comment>
<evidence type="ECO:0000313" key="1">
    <source>
        <dbReference type="EMBL" id="KAK4037459.1"/>
    </source>
</evidence>
<accession>A0ABR0B700</accession>
<keyword evidence="2" id="KW-1185">Reference proteome</keyword>
<sequence length="92" mass="10661">MPYNGNQFENHTSEYVINKGRSAQEKFDASKDNLGVLLATDKQSVNFRINKSWIRNLRSKIAQLEKSIMEITSLVGLETFSLCKSDKRMKRY</sequence>
<gene>
    <name evidence="1" type="ORF">OUZ56_029492</name>
</gene>
<name>A0ABR0B700_9CRUS</name>
<protein>
    <submittedName>
        <fullName evidence="1">Uncharacterized protein</fullName>
    </submittedName>
</protein>
<proteinExistence type="predicted"/>